<dbReference type="GO" id="GO:0000462">
    <property type="term" value="P:maturation of SSU-rRNA from tricistronic rRNA transcript (SSU-rRNA, 5.8S rRNA, LSU-rRNA)"/>
    <property type="evidence" value="ECO:0007669"/>
    <property type="project" value="TreeGrafter"/>
</dbReference>
<dbReference type="GO" id="GO:0030515">
    <property type="term" value="F:snoRNA binding"/>
    <property type="evidence" value="ECO:0007669"/>
    <property type="project" value="TreeGrafter"/>
</dbReference>
<name>A0AAV6KWZ3_9ERIC</name>
<dbReference type="EMBL" id="JACTNZ010000003">
    <property type="protein sequence ID" value="KAG5556774.1"/>
    <property type="molecule type" value="Genomic_DNA"/>
</dbReference>
<comment type="caution">
    <text evidence="1">The sequence shown here is derived from an EMBL/GenBank/DDBJ whole genome shotgun (WGS) entry which is preliminary data.</text>
</comment>
<dbReference type="AlphaFoldDB" id="A0AAV6KWZ3"/>
<keyword evidence="2" id="KW-1185">Reference proteome</keyword>
<dbReference type="GO" id="GO:0045943">
    <property type="term" value="P:positive regulation of transcription by RNA polymerase I"/>
    <property type="evidence" value="ECO:0007669"/>
    <property type="project" value="TreeGrafter"/>
</dbReference>
<evidence type="ECO:0000313" key="2">
    <source>
        <dbReference type="Proteomes" id="UP000823749"/>
    </source>
</evidence>
<protein>
    <submittedName>
        <fullName evidence="1">Uncharacterized protein</fullName>
    </submittedName>
</protein>
<evidence type="ECO:0000313" key="1">
    <source>
        <dbReference type="EMBL" id="KAG5556774.1"/>
    </source>
</evidence>
<dbReference type="InterPro" id="IPR040191">
    <property type="entry name" value="UTP10"/>
</dbReference>
<organism evidence="1 2">
    <name type="scientific">Rhododendron griersonianum</name>
    <dbReference type="NCBI Taxonomy" id="479676"/>
    <lineage>
        <taxon>Eukaryota</taxon>
        <taxon>Viridiplantae</taxon>
        <taxon>Streptophyta</taxon>
        <taxon>Embryophyta</taxon>
        <taxon>Tracheophyta</taxon>
        <taxon>Spermatophyta</taxon>
        <taxon>Magnoliopsida</taxon>
        <taxon>eudicotyledons</taxon>
        <taxon>Gunneridae</taxon>
        <taxon>Pentapetalae</taxon>
        <taxon>asterids</taxon>
        <taxon>Ericales</taxon>
        <taxon>Ericaceae</taxon>
        <taxon>Ericoideae</taxon>
        <taxon>Rhodoreae</taxon>
        <taxon>Rhododendron</taxon>
    </lineage>
</organism>
<dbReference type="GO" id="GO:0034455">
    <property type="term" value="C:t-UTP complex"/>
    <property type="evidence" value="ECO:0007669"/>
    <property type="project" value="TreeGrafter"/>
</dbReference>
<proteinExistence type="predicted"/>
<dbReference type="Pfam" id="PF05721">
    <property type="entry name" value="PhyH"/>
    <property type="match status" value="1"/>
</dbReference>
<sequence>MSFQSQGYIVLESFSSPEEVNEMRSRMDQLLDEFDCSSSASIFSTKNQKNTTDDYFFDSAEKVSFFFEATVVIAVKTVAAAAYRGWSCFATAVGFVMGAVSPDYGSVQVEGCPPCPSSPRIDDLKHCPFAKRNCSCCIPRQAFPRQAVVLCILAKATEFQAVLHFDRRIGAAAIDYSESSSEPSAAIVFHSNRWQLHFNDSKKIPKLSLGRGKRTRGNEKPKDLVHVRAGRGQATDSHSLAKIKSLMECYCMVMVPVFFWFQVLFAVVKFDSEPVNTKRNSKWKFLDSVKASGAPPPGQVIVQQCSSSKKFHPSKAVISFCTAVVVDVLGSLTTLDDDVVKRVLPYVLSELQLDAKGGLDLKDAKVQSKNDGSIYEILCRILDGNLDLSIDVSDSKIWFALEHPKVADRLRFDALHFLDFMHLAFSKRSLLVRRLDVCICLPALIDALENVLQRCLGIVMSKSKVKFEGFRIGQGFKVAIPPESYHSQQPREDVEIWKVSNGEGIYGYIGDEATLFYGT</sequence>
<dbReference type="Gene3D" id="2.60.120.620">
    <property type="entry name" value="q2cbj1_9rhob like domain"/>
    <property type="match status" value="1"/>
</dbReference>
<dbReference type="Proteomes" id="UP000823749">
    <property type="component" value="Chromosome 3"/>
</dbReference>
<accession>A0AAV6KWZ3</accession>
<dbReference type="PANTHER" id="PTHR13457:SF1">
    <property type="entry name" value="HEAT REPEAT-CONTAINING PROTEIN 1"/>
    <property type="match status" value="1"/>
</dbReference>
<reference evidence="1" key="1">
    <citation type="submission" date="2020-08" db="EMBL/GenBank/DDBJ databases">
        <title>Plant Genome Project.</title>
        <authorList>
            <person name="Zhang R.-G."/>
        </authorList>
    </citation>
    <scope>NUCLEOTIDE SEQUENCE</scope>
    <source>
        <strain evidence="1">WSP0</strain>
        <tissue evidence="1">Leaf</tissue>
    </source>
</reference>
<gene>
    <name evidence="1" type="ORF">RHGRI_007143</name>
</gene>
<dbReference type="PANTHER" id="PTHR13457">
    <property type="entry name" value="BAP28"/>
    <property type="match status" value="1"/>
</dbReference>
<dbReference type="GO" id="GO:0030686">
    <property type="term" value="C:90S preribosome"/>
    <property type="evidence" value="ECO:0007669"/>
    <property type="project" value="TreeGrafter"/>
</dbReference>
<dbReference type="InterPro" id="IPR008775">
    <property type="entry name" value="Phytyl_CoA_dOase-like"/>
</dbReference>
<dbReference type="GO" id="GO:0032040">
    <property type="term" value="C:small-subunit processome"/>
    <property type="evidence" value="ECO:0007669"/>
    <property type="project" value="TreeGrafter"/>
</dbReference>